<feature type="region of interest" description="Disordered" evidence="1">
    <location>
        <begin position="158"/>
        <end position="189"/>
    </location>
</feature>
<accession>X1UHI2</accession>
<dbReference type="InterPro" id="IPR025400">
    <property type="entry name" value="Lin1244/Lin1753-like_N"/>
</dbReference>
<comment type="caution">
    <text evidence="3">The sequence shown here is derived from an EMBL/GenBank/DDBJ whole genome shotgun (WGS) entry which is preliminary data.</text>
</comment>
<dbReference type="AlphaFoldDB" id="X1UHI2"/>
<evidence type="ECO:0000313" key="3">
    <source>
        <dbReference type="EMBL" id="GAI99345.1"/>
    </source>
</evidence>
<reference evidence="3" key="1">
    <citation type="journal article" date="2014" name="Front. Microbiol.">
        <title>High frequency of phylogenetically diverse reductive dehalogenase-homologous genes in deep subseafloor sedimentary metagenomes.</title>
        <authorList>
            <person name="Kawai M."/>
            <person name="Futagami T."/>
            <person name="Toyoda A."/>
            <person name="Takaki Y."/>
            <person name="Nishi S."/>
            <person name="Hori S."/>
            <person name="Arai W."/>
            <person name="Tsubouchi T."/>
            <person name="Morono Y."/>
            <person name="Uchiyama I."/>
            <person name="Ito T."/>
            <person name="Fujiyama A."/>
            <person name="Inagaki F."/>
            <person name="Takami H."/>
        </authorList>
    </citation>
    <scope>NUCLEOTIDE SEQUENCE</scope>
    <source>
        <strain evidence="3">Expedition CK06-06</strain>
    </source>
</reference>
<gene>
    <name evidence="3" type="ORF">S12H4_39321</name>
</gene>
<name>X1UHI2_9ZZZZ</name>
<proteinExistence type="predicted"/>
<sequence length="189" mass="21958">MKKEGIYFPHFAGSRNDRKIKRLRKDLKSDGYACFFMLIEVLREQADFSYPVLDIDLLSDDFGISEAIVKATISNYGLFNFVERENEQMFFSPKFNEFMQPFLSAKERRKIGGIKGNLIKYGKVTKEQAQNMTDEEILNFDSKNQVLTIGMPSVTESVTENLPISEPSDFVAKEKKEKEKKRKEKKEKE</sequence>
<dbReference type="Pfam" id="PF14297">
    <property type="entry name" value="Lin1244_N"/>
    <property type="match status" value="1"/>
</dbReference>
<dbReference type="EMBL" id="BARW01023753">
    <property type="protein sequence ID" value="GAI99345.1"/>
    <property type="molecule type" value="Genomic_DNA"/>
</dbReference>
<organism evidence="3">
    <name type="scientific">marine sediment metagenome</name>
    <dbReference type="NCBI Taxonomy" id="412755"/>
    <lineage>
        <taxon>unclassified sequences</taxon>
        <taxon>metagenomes</taxon>
        <taxon>ecological metagenomes</taxon>
    </lineage>
</organism>
<feature type="compositionally biased region" description="Basic residues" evidence="1">
    <location>
        <begin position="178"/>
        <end position="189"/>
    </location>
</feature>
<evidence type="ECO:0000256" key="1">
    <source>
        <dbReference type="SAM" id="MobiDB-lite"/>
    </source>
</evidence>
<evidence type="ECO:0000259" key="2">
    <source>
        <dbReference type="Pfam" id="PF14297"/>
    </source>
</evidence>
<protein>
    <recommendedName>
        <fullName evidence="2">Lin1244/Lin1753-like N-terminal domain-containing protein</fullName>
    </recommendedName>
</protein>
<feature type="domain" description="Lin1244/Lin1753-like N-terminal" evidence="2">
    <location>
        <begin position="7"/>
        <end position="94"/>
    </location>
</feature>